<feature type="compositionally biased region" description="Basic and acidic residues" evidence="1">
    <location>
        <begin position="354"/>
        <end position="371"/>
    </location>
</feature>
<dbReference type="Proteomes" id="UP001172155">
    <property type="component" value="Unassembled WGS sequence"/>
</dbReference>
<comment type="caution">
    <text evidence="3">The sequence shown here is derived from an EMBL/GenBank/DDBJ whole genome shotgun (WGS) entry which is preliminary data.</text>
</comment>
<dbReference type="EMBL" id="JAUKUD010000006">
    <property type="protein sequence ID" value="KAK0740117.1"/>
    <property type="molecule type" value="Genomic_DNA"/>
</dbReference>
<dbReference type="InterPro" id="IPR044862">
    <property type="entry name" value="Pro_4_hyd_alph_FE2OG_OXY"/>
</dbReference>
<protein>
    <recommendedName>
        <fullName evidence="2">Prolyl 4-hydroxylase alpha subunit Fe(2+) 2OG dioxygenase domain-containing protein</fullName>
    </recommendedName>
</protein>
<sequence>MNDADSGRPRKRAKQQELDPIKNGLCEALNAITPPGGFAAATKLAQTSALPIWVGEGVGLVKFPLQPQDAQRLISKARQAPYGNGTETFVDTSVRNTWELDATLLVLSDPWRATVKGLATWAGKQLGITGGVTAELYKMLLYEKGAMFKPHTDTEKIPGMFGTMVVCLPSAHEGGDLVLKHGGISKTFKSSEMQPSAFCWFSDVSHEVLPVTSAIRCVLTFNLASSQPVPLASATGVAQGMEEVRGALRAWMHSRNTGGETKRDCFYYMLDHTYTEANVSLHALKGADLSRMKALKQACEGLNVRLMLGVLEKVEEGGCEDDYGYGGWGRGYYDRYDDGEDEDEDEDEDEEENDHDHDHDHDHVKDERDHGDDDDDEDGYEEDEDGESWHSFVDVIDTSVTIKKLAGLEGSTIRTGMEIGMGDLEANLIQDVRDPFKGAKRGERDYSGFTGNEGVSATHWYRKTVAIIVPNDSIDQFLVKGITKTAAQSLLPQYLSKVDEPATAESGWKMVEHLAGLSWSSSHGVSAGSYYSSYVEMPRLDLEVVKEFFRATLSHGKYELFGSTLGWLVNELPNIAILLFEIVGSAALSDSLDFAQIKDSLLQVLSAIPISKRKGLLTAVAKPGGATCRECVRDWLAQEVVPRAVTDCSGEEVMLVNGRSIVEMISEYRDLDFFIASLAPLVEKQAHLTAFALDALLTALRLSDEGLFEKAATLTVCKPLFDTVLHKMDLSRLCSSQGVLAALETLRESRPRYAQILPVNQGGLAAKAACAIVPDTLAQCIAACIRHKWDDVFEYLQAKIVADVNCIPAAEFRPLWIPCLHKIIHTLEANNISLSTPKYQQLARAILEAYINKYIGTEPSGDVDHRQKPVACSCQDCSGLNTFLTGNEKVGRFSMGEKRRRHLENNLGYSRSGYTLNTESRGRPYTLVVTKGLDAGTRALQEWTNRHLEAQKDLSEFDREKMNVLLGDEAWERITSMRHLRYTGQSRGVRPAASARTVPLGTLTGRKRGRGDVDDPVVLN</sequence>
<dbReference type="PANTHER" id="PTHR33099:SF7">
    <property type="entry name" value="MYND-TYPE DOMAIN-CONTAINING PROTEIN"/>
    <property type="match status" value="1"/>
</dbReference>
<dbReference type="Gene3D" id="2.60.120.620">
    <property type="entry name" value="q2cbj1_9rhob like domain"/>
    <property type="match status" value="1"/>
</dbReference>
<evidence type="ECO:0000256" key="1">
    <source>
        <dbReference type="SAM" id="MobiDB-lite"/>
    </source>
</evidence>
<reference evidence="3" key="1">
    <citation type="submission" date="2023-06" db="EMBL/GenBank/DDBJ databases">
        <title>Genome-scale phylogeny and comparative genomics of the fungal order Sordariales.</title>
        <authorList>
            <consortium name="Lawrence Berkeley National Laboratory"/>
            <person name="Hensen N."/>
            <person name="Bonometti L."/>
            <person name="Westerberg I."/>
            <person name="Brannstrom I.O."/>
            <person name="Guillou S."/>
            <person name="Cros-Aarteil S."/>
            <person name="Calhoun S."/>
            <person name="Haridas S."/>
            <person name="Kuo A."/>
            <person name="Mondo S."/>
            <person name="Pangilinan J."/>
            <person name="Riley R."/>
            <person name="LaButti K."/>
            <person name="Andreopoulos B."/>
            <person name="Lipzen A."/>
            <person name="Chen C."/>
            <person name="Yanf M."/>
            <person name="Daum C."/>
            <person name="Ng V."/>
            <person name="Clum A."/>
            <person name="Steindorff A."/>
            <person name="Ohm R."/>
            <person name="Martin F."/>
            <person name="Silar P."/>
            <person name="Natvig D."/>
            <person name="Lalanne C."/>
            <person name="Gautier V."/>
            <person name="Ament-velasquez S.L."/>
            <person name="Kruys A."/>
            <person name="Hutchinson M.I."/>
            <person name="Powell A.J."/>
            <person name="Barry K."/>
            <person name="Miller A.N."/>
            <person name="Grigoriev I.V."/>
            <person name="Debuchy R."/>
            <person name="Gladieux P."/>
            <person name="Thoren M.H."/>
            <person name="Johannesson H."/>
        </authorList>
    </citation>
    <scope>NUCLEOTIDE SEQUENCE</scope>
    <source>
        <strain evidence="3">SMH3187-1</strain>
    </source>
</reference>
<proteinExistence type="predicted"/>
<dbReference type="AlphaFoldDB" id="A0AA40BTI2"/>
<dbReference type="Pfam" id="PF13640">
    <property type="entry name" value="2OG-FeII_Oxy_3"/>
    <property type="match status" value="1"/>
</dbReference>
<evidence type="ECO:0000313" key="3">
    <source>
        <dbReference type="EMBL" id="KAK0740117.1"/>
    </source>
</evidence>
<organism evidence="3 4">
    <name type="scientific">Schizothecium vesticola</name>
    <dbReference type="NCBI Taxonomy" id="314040"/>
    <lineage>
        <taxon>Eukaryota</taxon>
        <taxon>Fungi</taxon>
        <taxon>Dikarya</taxon>
        <taxon>Ascomycota</taxon>
        <taxon>Pezizomycotina</taxon>
        <taxon>Sordariomycetes</taxon>
        <taxon>Sordariomycetidae</taxon>
        <taxon>Sordariales</taxon>
        <taxon>Schizotheciaceae</taxon>
        <taxon>Schizothecium</taxon>
    </lineage>
</organism>
<evidence type="ECO:0000313" key="4">
    <source>
        <dbReference type="Proteomes" id="UP001172155"/>
    </source>
</evidence>
<accession>A0AA40BTI2</accession>
<feature type="region of interest" description="Disordered" evidence="1">
    <location>
        <begin position="988"/>
        <end position="1020"/>
    </location>
</feature>
<feature type="domain" description="Prolyl 4-hydroxylase alpha subunit Fe(2+) 2OG dioxygenase" evidence="2">
    <location>
        <begin position="139"/>
        <end position="222"/>
    </location>
</feature>
<feature type="region of interest" description="Disordered" evidence="1">
    <location>
        <begin position="334"/>
        <end position="391"/>
    </location>
</feature>
<keyword evidence="4" id="KW-1185">Reference proteome</keyword>
<gene>
    <name evidence="3" type="ORF">B0T18DRAFT_372929</name>
</gene>
<feature type="compositionally biased region" description="Acidic residues" evidence="1">
    <location>
        <begin position="337"/>
        <end position="353"/>
    </location>
</feature>
<name>A0AA40BTI2_9PEZI</name>
<dbReference type="PANTHER" id="PTHR33099">
    <property type="entry name" value="FE2OG DIOXYGENASE DOMAIN-CONTAINING PROTEIN"/>
    <property type="match status" value="1"/>
</dbReference>
<evidence type="ECO:0000259" key="2">
    <source>
        <dbReference type="Pfam" id="PF13640"/>
    </source>
</evidence>
<feature type="compositionally biased region" description="Acidic residues" evidence="1">
    <location>
        <begin position="372"/>
        <end position="386"/>
    </location>
</feature>